<feature type="non-terminal residue" evidence="2">
    <location>
        <position position="159"/>
    </location>
</feature>
<protein>
    <submittedName>
        <fullName evidence="2">Uncharacterized protein</fullName>
    </submittedName>
</protein>
<evidence type="ECO:0000313" key="2">
    <source>
        <dbReference type="EMBL" id="RUS71655.1"/>
    </source>
</evidence>
<dbReference type="Proteomes" id="UP000271974">
    <property type="component" value="Unassembled WGS sequence"/>
</dbReference>
<feature type="region of interest" description="Disordered" evidence="1">
    <location>
        <begin position="134"/>
        <end position="159"/>
    </location>
</feature>
<reference evidence="2 3" key="1">
    <citation type="submission" date="2019-01" db="EMBL/GenBank/DDBJ databases">
        <title>A draft genome assembly of the solar-powered sea slug Elysia chlorotica.</title>
        <authorList>
            <person name="Cai H."/>
            <person name="Li Q."/>
            <person name="Fang X."/>
            <person name="Li J."/>
            <person name="Curtis N.E."/>
            <person name="Altenburger A."/>
            <person name="Shibata T."/>
            <person name="Feng M."/>
            <person name="Maeda T."/>
            <person name="Schwartz J.A."/>
            <person name="Shigenobu S."/>
            <person name="Lundholm N."/>
            <person name="Nishiyama T."/>
            <person name="Yang H."/>
            <person name="Hasebe M."/>
            <person name="Li S."/>
            <person name="Pierce S.K."/>
            <person name="Wang J."/>
        </authorList>
    </citation>
    <scope>NUCLEOTIDE SEQUENCE [LARGE SCALE GENOMIC DNA]</scope>
    <source>
        <strain evidence="2">EC2010</strain>
        <tissue evidence="2">Whole organism of an adult</tissue>
    </source>
</reference>
<dbReference type="OrthoDB" id="6049596at2759"/>
<dbReference type="EMBL" id="RQTK01001179">
    <property type="protein sequence ID" value="RUS71655.1"/>
    <property type="molecule type" value="Genomic_DNA"/>
</dbReference>
<organism evidence="2 3">
    <name type="scientific">Elysia chlorotica</name>
    <name type="common">Eastern emerald elysia</name>
    <name type="synonym">Sea slug</name>
    <dbReference type="NCBI Taxonomy" id="188477"/>
    <lineage>
        <taxon>Eukaryota</taxon>
        <taxon>Metazoa</taxon>
        <taxon>Spiralia</taxon>
        <taxon>Lophotrochozoa</taxon>
        <taxon>Mollusca</taxon>
        <taxon>Gastropoda</taxon>
        <taxon>Heterobranchia</taxon>
        <taxon>Euthyneura</taxon>
        <taxon>Panpulmonata</taxon>
        <taxon>Sacoglossa</taxon>
        <taxon>Placobranchoidea</taxon>
        <taxon>Plakobranchidae</taxon>
        <taxon>Elysia</taxon>
    </lineage>
</organism>
<proteinExistence type="predicted"/>
<comment type="caution">
    <text evidence="2">The sequence shown here is derived from an EMBL/GenBank/DDBJ whole genome shotgun (WGS) entry which is preliminary data.</text>
</comment>
<keyword evidence="3" id="KW-1185">Reference proteome</keyword>
<dbReference type="AlphaFoldDB" id="A0A433SQZ4"/>
<evidence type="ECO:0000313" key="3">
    <source>
        <dbReference type="Proteomes" id="UP000271974"/>
    </source>
</evidence>
<accession>A0A433SQZ4</accession>
<gene>
    <name evidence="2" type="ORF">EGW08_020579</name>
</gene>
<evidence type="ECO:0000256" key="1">
    <source>
        <dbReference type="SAM" id="MobiDB-lite"/>
    </source>
</evidence>
<name>A0A433SQZ4_ELYCH</name>
<sequence>MTGSKPCESSKHLNPTQQNDRDIRFWRRCAAEPHCIRLLPENQPRTRNEAIMRRVVNPGDRRSYFDHKGRFMYPTRPVAMEIDAMRERRRQSLQVVRRHTEVLKSIVMKQQFKPETPDMDLAAMRERLTKVKREHAQQMLQRQKLPPMGTLRNGGTPRD</sequence>